<name>A0ABP7D9H5_9MICO</name>
<dbReference type="EMBL" id="BAABDC010000002">
    <property type="protein sequence ID" value="GAA3702545.1"/>
    <property type="molecule type" value="Genomic_DNA"/>
</dbReference>
<evidence type="ECO:0000256" key="1">
    <source>
        <dbReference type="SAM" id="MobiDB-lite"/>
    </source>
</evidence>
<dbReference type="SUPFAM" id="SSF53474">
    <property type="entry name" value="alpha/beta-Hydrolases"/>
    <property type="match status" value="1"/>
</dbReference>
<dbReference type="PANTHER" id="PTHR37017">
    <property type="entry name" value="AB HYDROLASE-1 DOMAIN-CONTAINING PROTEIN-RELATED"/>
    <property type="match status" value="1"/>
</dbReference>
<protein>
    <recommendedName>
        <fullName evidence="2">AB hydrolase-1 domain-containing protein</fullName>
    </recommendedName>
</protein>
<gene>
    <name evidence="3" type="ORF">GCM10022399_18740</name>
</gene>
<reference evidence="4" key="1">
    <citation type="journal article" date="2019" name="Int. J. Syst. Evol. Microbiol.">
        <title>The Global Catalogue of Microorganisms (GCM) 10K type strain sequencing project: providing services to taxonomists for standard genome sequencing and annotation.</title>
        <authorList>
            <consortium name="The Broad Institute Genomics Platform"/>
            <consortium name="The Broad Institute Genome Sequencing Center for Infectious Disease"/>
            <person name="Wu L."/>
            <person name="Ma J."/>
        </authorList>
    </citation>
    <scope>NUCLEOTIDE SEQUENCE [LARGE SCALE GENOMIC DNA]</scope>
    <source>
        <strain evidence="4">JCM 17125</strain>
    </source>
</reference>
<dbReference type="RefSeq" id="WP_344944796.1">
    <property type="nucleotide sequence ID" value="NZ_BAABDC010000002.1"/>
</dbReference>
<evidence type="ECO:0000313" key="3">
    <source>
        <dbReference type="EMBL" id="GAA3702545.1"/>
    </source>
</evidence>
<proteinExistence type="predicted"/>
<accession>A0ABP7D9H5</accession>
<feature type="region of interest" description="Disordered" evidence="1">
    <location>
        <begin position="55"/>
        <end position="82"/>
    </location>
</feature>
<keyword evidence="4" id="KW-1185">Reference proteome</keyword>
<organism evidence="3 4">
    <name type="scientific">Terrabacter ginsenosidimutans</name>
    <dbReference type="NCBI Taxonomy" id="490575"/>
    <lineage>
        <taxon>Bacteria</taxon>
        <taxon>Bacillati</taxon>
        <taxon>Actinomycetota</taxon>
        <taxon>Actinomycetes</taxon>
        <taxon>Micrococcales</taxon>
        <taxon>Intrasporangiaceae</taxon>
        <taxon>Terrabacter</taxon>
    </lineage>
</organism>
<evidence type="ECO:0000259" key="2">
    <source>
        <dbReference type="Pfam" id="PF12697"/>
    </source>
</evidence>
<evidence type="ECO:0000313" key="4">
    <source>
        <dbReference type="Proteomes" id="UP001501468"/>
    </source>
</evidence>
<dbReference type="InterPro" id="IPR052897">
    <property type="entry name" value="Sec-Metab_Biosynth_Hydrolase"/>
</dbReference>
<dbReference type="InterPro" id="IPR029058">
    <property type="entry name" value="AB_hydrolase_fold"/>
</dbReference>
<feature type="compositionally biased region" description="Low complexity" evidence="1">
    <location>
        <begin position="67"/>
        <end position="82"/>
    </location>
</feature>
<dbReference type="Gene3D" id="3.40.50.1820">
    <property type="entry name" value="alpha/beta hydrolase"/>
    <property type="match status" value="1"/>
</dbReference>
<comment type="caution">
    <text evidence="3">The sequence shown here is derived from an EMBL/GenBank/DDBJ whole genome shotgun (WGS) entry which is preliminary data.</text>
</comment>
<dbReference type="InterPro" id="IPR000073">
    <property type="entry name" value="AB_hydrolase_1"/>
</dbReference>
<sequence length="322" mass="33060">MTRPSTVLPTDEPRRRRQTILTLVLLLAALLAGVAQSSSRAAGVASAAARTDRAATGTGWDAIGRPSATDAGTTRGTGAGSTRPTVVLVHGAFADSSGWSQTVGQLTDDGYPVVAVANPLRGLTADANYVRSFLQTVPGPIVLVGHSYGGAVITNAARGVSNVRALVYVGAFVPDAGESIATAADPVRFPGSLLGPDTTVVRPVANPAAPDGQDVDIYISLEKFRQVFAADVSAQRADAMARTQRPLTATANFEPSGEPAWKTIPSWDLVTTADNAIPPAAQQAMAARAGAHVTTVVSAHDVMVSHPAAVTKIIEQAARAVS</sequence>
<dbReference type="Pfam" id="PF12697">
    <property type="entry name" value="Abhydrolase_6"/>
    <property type="match status" value="1"/>
</dbReference>
<dbReference type="Proteomes" id="UP001501468">
    <property type="component" value="Unassembled WGS sequence"/>
</dbReference>
<feature type="domain" description="AB hydrolase-1" evidence="2">
    <location>
        <begin position="86"/>
        <end position="310"/>
    </location>
</feature>
<dbReference type="PANTHER" id="PTHR37017:SF11">
    <property type="entry name" value="ESTERASE_LIPASE_THIOESTERASE DOMAIN-CONTAINING PROTEIN"/>
    <property type="match status" value="1"/>
</dbReference>